<dbReference type="AlphaFoldDB" id="A0A3M6VLT8"/>
<evidence type="ECO:0000313" key="5">
    <source>
        <dbReference type="Proteomes" id="UP000286097"/>
    </source>
</evidence>
<evidence type="ECO:0000313" key="2">
    <source>
        <dbReference type="EMBL" id="RMX67888.1"/>
    </source>
</evidence>
<dbReference type="Proteomes" id="UP000282087">
    <property type="component" value="Unassembled WGS sequence"/>
</dbReference>
<keyword evidence="4" id="KW-1185">Reference proteome</keyword>
<comment type="caution">
    <text evidence="2">The sequence shown here is derived from an EMBL/GenBank/DDBJ whole genome shotgun (WGS) entry which is preliminary data.</text>
</comment>
<dbReference type="EMBL" id="QKXF01000083">
    <property type="protein sequence ID" value="RQM18073.1"/>
    <property type="molecule type" value="Genomic_DNA"/>
</dbReference>
<reference evidence="4 5" key="1">
    <citation type="submission" date="2018-06" db="EMBL/GenBank/DDBJ databases">
        <title>Comparative genomics of downy mildews reveals potential adaptations to biotrophy.</title>
        <authorList>
            <person name="Fletcher K."/>
            <person name="Klosterman S.J."/>
            <person name="Derevnina L."/>
            <person name="Martin F."/>
            <person name="Koike S."/>
            <person name="Reyes Chin-Wo S."/>
            <person name="Mou B."/>
            <person name="Michelmore R."/>
        </authorList>
    </citation>
    <scope>NUCLEOTIDE SEQUENCE [LARGE SCALE GENOMIC DNA]</scope>
    <source>
        <strain evidence="3 5">R13</strain>
        <strain evidence="2 4">R14</strain>
    </source>
</reference>
<evidence type="ECO:0000313" key="3">
    <source>
        <dbReference type="EMBL" id="RQM18073.1"/>
    </source>
</evidence>
<proteinExistence type="predicted"/>
<evidence type="ECO:0000313" key="4">
    <source>
        <dbReference type="Proteomes" id="UP000282087"/>
    </source>
</evidence>
<organism evidence="2 4">
    <name type="scientific">Peronospora effusa</name>
    <dbReference type="NCBI Taxonomy" id="542832"/>
    <lineage>
        <taxon>Eukaryota</taxon>
        <taxon>Sar</taxon>
        <taxon>Stramenopiles</taxon>
        <taxon>Oomycota</taxon>
        <taxon>Peronosporomycetes</taxon>
        <taxon>Peronosporales</taxon>
        <taxon>Peronosporaceae</taxon>
        <taxon>Peronospora</taxon>
    </lineage>
</organism>
<protein>
    <submittedName>
        <fullName evidence="2">Uncharacterized protein</fullName>
    </submittedName>
</protein>
<accession>A0A3M6VLT8</accession>
<feature type="compositionally biased region" description="Basic and acidic residues" evidence="1">
    <location>
        <begin position="46"/>
        <end position="57"/>
    </location>
</feature>
<dbReference type="Proteomes" id="UP000286097">
    <property type="component" value="Unassembled WGS sequence"/>
</dbReference>
<dbReference type="EMBL" id="QLLG01000156">
    <property type="protein sequence ID" value="RMX67888.1"/>
    <property type="molecule type" value="Genomic_DNA"/>
</dbReference>
<name>A0A3M6VLT8_9STRA</name>
<gene>
    <name evidence="3" type="ORF">DD237_000433</name>
    <name evidence="2" type="ORF">DD238_000309</name>
</gene>
<dbReference type="VEuPathDB" id="FungiDB:DD237_000433"/>
<evidence type="ECO:0000256" key="1">
    <source>
        <dbReference type="SAM" id="MobiDB-lite"/>
    </source>
</evidence>
<feature type="region of interest" description="Disordered" evidence="1">
    <location>
        <begin position="1"/>
        <end position="57"/>
    </location>
</feature>
<sequence length="87" mass="9292">MEDTAAPRVELDEAAVRPPRYGVPTPDSGMIFAKGPASFSLPSTRGESRRSASNDMDSRSSFLIAAVAENRAREIGNVSACIDLGFF</sequence>